<reference evidence="3 4" key="1">
    <citation type="submission" date="2017-09" db="EMBL/GenBank/DDBJ databases">
        <title>Reassesment of A. cryaerophilus.</title>
        <authorList>
            <person name="Perez-Cataluna A."/>
            <person name="Collado L."/>
            <person name="Salgado O."/>
            <person name="Lefinanco V."/>
            <person name="Figueras M.J."/>
        </authorList>
    </citation>
    <scope>NUCLEOTIDE SEQUENCE [LARGE SCALE GENOMIC DNA]</scope>
    <source>
        <strain evidence="2 4">LMG 9065</strain>
        <strain evidence="1 3">LMG 9871</strain>
    </source>
</reference>
<evidence type="ECO:0000313" key="1">
    <source>
        <dbReference type="EMBL" id="PRM88275.1"/>
    </source>
</evidence>
<name>A0A2S9SNV9_9BACT</name>
<proteinExistence type="predicted"/>
<evidence type="ECO:0000313" key="4">
    <source>
        <dbReference type="Proteomes" id="UP000239151"/>
    </source>
</evidence>
<comment type="caution">
    <text evidence="1">The sequence shown here is derived from an EMBL/GenBank/DDBJ whole genome shotgun (WGS) entry which is preliminary data.</text>
</comment>
<dbReference type="InterPro" id="IPR014942">
    <property type="entry name" value="AbiEii"/>
</dbReference>
<dbReference type="EMBL" id="NXGH01000030">
    <property type="protein sequence ID" value="PRM88275.1"/>
    <property type="molecule type" value="Genomic_DNA"/>
</dbReference>
<evidence type="ECO:0008006" key="5">
    <source>
        <dbReference type="Google" id="ProtNLM"/>
    </source>
</evidence>
<organism evidence="1 3">
    <name type="scientific">Aliarcobacter cryaerophilus</name>
    <dbReference type="NCBI Taxonomy" id="28198"/>
    <lineage>
        <taxon>Bacteria</taxon>
        <taxon>Pseudomonadati</taxon>
        <taxon>Campylobacterota</taxon>
        <taxon>Epsilonproteobacteria</taxon>
        <taxon>Campylobacterales</taxon>
        <taxon>Arcobacteraceae</taxon>
        <taxon>Aliarcobacter</taxon>
    </lineage>
</organism>
<dbReference type="EMBL" id="NXGI01000036">
    <property type="protein sequence ID" value="PRM95207.1"/>
    <property type="molecule type" value="Genomic_DNA"/>
</dbReference>
<dbReference type="Pfam" id="PF08843">
    <property type="entry name" value="AbiEii"/>
    <property type="match status" value="1"/>
</dbReference>
<evidence type="ECO:0000313" key="3">
    <source>
        <dbReference type="Proteomes" id="UP000238649"/>
    </source>
</evidence>
<evidence type="ECO:0000313" key="2">
    <source>
        <dbReference type="EMBL" id="PRM95207.1"/>
    </source>
</evidence>
<dbReference type="RefSeq" id="WP_105912385.1">
    <property type="nucleotide sequence ID" value="NZ_NXGH01000030.1"/>
</dbReference>
<protein>
    <recommendedName>
        <fullName evidence="5">Nucleotidyl transferase AbiEii/AbiGii toxin family protein</fullName>
    </recommendedName>
</protein>
<gene>
    <name evidence="2" type="ORF">CJ670_09610</name>
    <name evidence="1" type="ORF">CJ671_09050</name>
</gene>
<dbReference type="AlphaFoldDB" id="A0A2S9SNV9"/>
<sequence length="220" mass="25464">MTSSVIDVLDKIKDLDIFEDELYFVGGTALSYYIKHRVSEDIDITSPKILKYKNIISAMQSLGAKKIEDENVFALRLAGLFPDEYILKFILDDVKIEFFCANRAIQKEILKQSEFIAYDNSKLKVLDIKSIAKLKLVAFFQRDKSRDMFDFGAILENKIASFHEILLISKELKNISSKDELIKFILDKKEAKDDEAVYLDEQSRVNLSFEEIKKEVLKKI</sequence>
<dbReference type="Gene3D" id="3.10.450.620">
    <property type="entry name" value="JHP933, nucleotidyltransferase-like core domain"/>
    <property type="match status" value="1"/>
</dbReference>
<dbReference type="OrthoDB" id="9796281at2"/>
<dbReference type="Proteomes" id="UP000238649">
    <property type="component" value="Unassembled WGS sequence"/>
</dbReference>
<dbReference type="Proteomes" id="UP000239151">
    <property type="component" value="Unassembled WGS sequence"/>
</dbReference>
<accession>A0A2S9SNV9</accession>